<feature type="compositionally biased region" description="Acidic residues" evidence="1">
    <location>
        <begin position="51"/>
        <end position="65"/>
    </location>
</feature>
<evidence type="ECO:0000256" key="1">
    <source>
        <dbReference type="SAM" id="MobiDB-lite"/>
    </source>
</evidence>
<proteinExistence type="predicted"/>
<dbReference type="AlphaFoldDB" id="A0A392VXB7"/>
<reference evidence="2 3" key="1">
    <citation type="journal article" date="2018" name="Front. Plant Sci.">
        <title>Red Clover (Trifolium pratense) and Zigzag Clover (T. medium) - A Picture of Genomic Similarities and Differences.</title>
        <authorList>
            <person name="Dluhosova J."/>
            <person name="Istvanek J."/>
            <person name="Nedelnik J."/>
            <person name="Repkova J."/>
        </authorList>
    </citation>
    <scope>NUCLEOTIDE SEQUENCE [LARGE SCALE GENOMIC DNA]</scope>
    <source>
        <strain evidence="3">cv. 10/8</strain>
        <tissue evidence="2">Leaf</tissue>
    </source>
</reference>
<feature type="region of interest" description="Disordered" evidence="1">
    <location>
        <begin position="1"/>
        <end position="65"/>
    </location>
</feature>
<comment type="caution">
    <text evidence="2">The sequence shown here is derived from an EMBL/GenBank/DDBJ whole genome shotgun (WGS) entry which is preliminary data.</text>
</comment>
<dbReference type="Proteomes" id="UP000265520">
    <property type="component" value="Unassembled WGS sequence"/>
</dbReference>
<dbReference type="EMBL" id="LXQA011277603">
    <property type="protein sequence ID" value="MCI91631.1"/>
    <property type="molecule type" value="Genomic_DNA"/>
</dbReference>
<organism evidence="2 3">
    <name type="scientific">Trifolium medium</name>
    <dbReference type="NCBI Taxonomy" id="97028"/>
    <lineage>
        <taxon>Eukaryota</taxon>
        <taxon>Viridiplantae</taxon>
        <taxon>Streptophyta</taxon>
        <taxon>Embryophyta</taxon>
        <taxon>Tracheophyta</taxon>
        <taxon>Spermatophyta</taxon>
        <taxon>Magnoliopsida</taxon>
        <taxon>eudicotyledons</taxon>
        <taxon>Gunneridae</taxon>
        <taxon>Pentapetalae</taxon>
        <taxon>rosids</taxon>
        <taxon>fabids</taxon>
        <taxon>Fabales</taxon>
        <taxon>Fabaceae</taxon>
        <taxon>Papilionoideae</taxon>
        <taxon>50 kb inversion clade</taxon>
        <taxon>NPAAA clade</taxon>
        <taxon>Hologalegina</taxon>
        <taxon>IRL clade</taxon>
        <taxon>Trifolieae</taxon>
        <taxon>Trifolium</taxon>
    </lineage>
</organism>
<accession>A0A392VXB7</accession>
<sequence>MIAELQDVSNDLGEKKSKVDPVIQALILEENAEGEQEEKEDVNQSSSVVGSEDEEVEDSDESPTV</sequence>
<evidence type="ECO:0000313" key="3">
    <source>
        <dbReference type="Proteomes" id="UP000265520"/>
    </source>
</evidence>
<feature type="compositionally biased region" description="Acidic residues" evidence="1">
    <location>
        <begin position="30"/>
        <end position="40"/>
    </location>
</feature>
<evidence type="ECO:0000313" key="2">
    <source>
        <dbReference type="EMBL" id="MCI91631.1"/>
    </source>
</evidence>
<protein>
    <submittedName>
        <fullName evidence="2">Uncharacterized protein</fullName>
    </submittedName>
</protein>
<keyword evidence="3" id="KW-1185">Reference proteome</keyword>
<name>A0A392VXB7_9FABA</name>